<keyword evidence="3" id="KW-1185">Reference proteome</keyword>
<accession>A0ABP0VVQ4</accession>
<evidence type="ECO:0000259" key="1">
    <source>
        <dbReference type="Pfam" id="PF05057"/>
    </source>
</evidence>
<dbReference type="SUPFAM" id="SSF53474">
    <property type="entry name" value="alpha/beta-Hydrolases"/>
    <property type="match status" value="1"/>
</dbReference>
<dbReference type="Pfam" id="PF05057">
    <property type="entry name" value="DUF676"/>
    <property type="match status" value="1"/>
</dbReference>
<evidence type="ECO:0000313" key="3">
    <source>
        <dbReference type="Proteomes" id="UP001497444"/>
    </source>
</evidence>
<sequence>MYRVRNIVNRRESDVICQCPKVTENANSFTLGVSEGAGPEHLVVLVNGIVGSVENWRFAAEQFKKKLADKVVVHCNACNSALRTFNGVDVMGNRLAEEVQDVVDANPGVTKISFLSHSLGGLVSRYAIGQLYAPQGGRSFLQERASSRFRNGEILVEHTKVGEAERVGDHDATTVAAPLYGSIAGLEPINFITVATPHLGSKGNRHVPFLFGISTLERVAPMISHWFIGRTGRHLFLADGNKTLQPLLQRMVTDCHEGRFMSALRAFKQRTAYANTVYDHIVGWRTASIRRESEMPQVLISTIESYPHIVRDEELPAVDLKPTTMQTREPASDFAEEVMLTGLQQVAWRRVDVSFSGARVKNQAHNTIQVKSAAVHLEGQDVIAHIIDKHF</sequence>
<reference evidence="2" key="1">
    <citation type="submission" date="2024-02" db="EMBL/GenBank/DDBJ databases">
        <authorList>
            <consortium name="ELIXIR-Norway"/>
            <consortium name="Elixir Norway"/>
        </authorList>
    </citation>
    <scope>NUCLEOTIDE SEQUENCE</scope>
</reference>
<organism evidence="2 3">
    <name type="scientific">Sphagnum jensenii</name>
    <dbReference type="NCBI Taxonomy" id="128206"/>
    <lineage>
        <taxon>Eukaryota</taxon>
        <taxon>Viridiplantae</taxon>
        <taxon>Streptophyta</taxon>
        <taxon>Embryophyta</taxon>
        <taxon>Bryophyta</taxon>
        <taxon>Sphagnophytina</taxon>
        <taxon>Sphagnopsida</taxon>
        <taxon>Sphagnales</taxon>
        <taxon>Sphagnaceae</taxon>
        <taxon>Sphagnum</taxon>
    </lineage>
</organism>
<dbReference type="InterPro" id="IPR007751">
    <property type="entry name" value="DUF676_lipase-like"/>
</dbReference>
<dbReference type="Proteomes" id="UP001497444">
    <property type="component" value="Chromosome 11"/>
</dbReference>
<feature type="domain" description="DUF676" evidence="1">
    <location>
        <begin position="39"/>
        <end position="286"/>
    </location>
</feature>
<dbReference type="EMBL" id="OZ020106">
    <property type="protein sequence ID" value="CAK9258561.1"/>
    <property type="molecule type" value="Genomic_DNA"/>
</dbReference>
<evidence type="ECO:0000313" key="2">
    <source>
        <dbReference type="EMBL" id="CAK9258561.1"/>
    </source>
</evidence>
<dbReference type="PANTHER" id="PTHR12482">
    <property type="entry name" value="LIPASE ROG1-RELATED-RELATED"/>
    <property type="match status" value="1"/>
</dbReference>
<dbReference type="PANTHER" id="PTHR12482:SF4">
    <property type="entry name" value="ALPHA_BETA-HYDROLASES SUPERFAMILY PROTEIN"/>
    <property type="match status" value="1"/>
</dbReference>
<proteinExistence type="predicted"/>
<name>A0ABP0VVQ4_9BRYO</name>
<dbReference type="InterPro" id="IPR029058">
    <property type="entry name" value="AB_hydrolase_fold"/>
</dbReference>
<gene>
    <name evidence="2" type="ORF">CSSPJE1EN1_LOCUS4039</name>
</gene>
<dbReference type="Gene3D" id="3.40.50.1820">
    <property type="entry name" value="alpha/beta hydrolase"/>
    <property type="match status" value="1"/>
</dbReference>
<dbReference type="InterPro" id="IPR044294">
    <property type="entry name" value="Lipase-like"/>
</dbReference>
<protein>
    <recommendedName>
        <fullName evidence="1">DUF676 domain-containing protein</fullName>
    </recommendedName>
</protein>